<gene>
    <name evidence="18" type="ORF">AYBTSS11_LOCUS9673</name>
</gene>
<dbReference type="GO" id="GO:0032216">
    <property type="term" value="F:glucosaminyl-phosphatidylinositol O-acyltransferase activity"/>
    <property type="evidence" value="ECO:0007669"/>
    <property type="project" value="TreeGrafter"/>
</dbReference>
<feature type="transmembrane region" description="Helical" evidence="16">
    <location>
        <begin position="659"/>
        <end position="684"/>
    </location>
</feature>
<dbReference type="PANTHER" id="PTHR20661">
    <property type="entry name" value="PHOSPHATIDYLINOSITOL-GLYCAN BIOSYNTHESIS CLASS W PROTEIN"/>
    <property type="match status" value="1"/>
</dbReference>
<feature type="transmembrane region" description="Helical" evidence="16">
    <location>
        <begin position="596"/>
        <end position="617"/>
    </location>
</feature>
<accession>A0AA86S5Q9</accession>
<evidence type="ECO:0000256" key="8">
    <source>
        <dbReference type="ARBA" id="ARBA00022723"/>
    </source>
</evidence>
<reference evidence="18" key="1">
    <citation type="submission" date="2023-10" db="EMBL/GenBank/DDBJ databases">
        <authorList>
            <person name="Domelevo Entfellner J.-B."/>
        </authorList>
    </citation>
    <scope>NUCLEOTIDE SEQUENCE</scope>
</reference>
<feature type="transmembrane region" description="Helical" evidence="16">
    <location>
        <begin position="562"/>
        <end position="580"/>
    </location>
</feature>
<keyword evidence="7 16" id="KW-0812">Transmembrane</keyword>
<comment type="subcellular location">
    <subcellularLocation>
        <location evidence="2">Membrane</location>
        <topology evidence="2">Multi-pass membrane protein</topology>
    </subcellularLocation>
    <subcellularLocation>
        <location evidence="3">Membrane</location>
        <topology evidence="3">Single-pass membrane protein</topology>
    </subcellularLocation>
</comment>
<dbReference type="EC" id="2.3.2.27" evidence="5"/>
<evidence type="ECO:0000256" key="9">
    <source>
        <dbReference type="ARBA" id="ARBA00022771"/>
    </source>
</evidence>
<evidence type="ECO:0000256" key="2">
    <source>
        <dbReference type="ARBA" id="ARBA00004141"/>
    </source>
</evidence>
<evidence type="ECO:0000256" key="11">
    <source>
        <dbReference type="ARBA" id="ARBA00022833"/>
    </source>
</evidence>
<feature type="domain" description="RING-type" evidence="17">
    <location>
        <begin position="144"/>
        <end position="186"/>
    </location>
</feature>
<keyword evidence="6" id="KW-0808">Transferase</keyword>
<comment type="catalytic activity">
    <reaction evidence="1">
        <text>S-ubiquitinyl-[E2 ubiquitin-conjugating enzyme]-L-cysteine + [acceptor protein]-L-lysine = [E2 ubiquitin-conjugating enzyme]-L-cysteine + N(6)-ubiquitinyl-[acceptor protein]-L-lysine.</text>
        <dbReference type="EC" id="2.3.2.27"/>
    </reaction>
</comment>
<evidence type="ECO:0000259" key="17">
    <source>
        <dbReference type="PROSITE" id="PS50089"/>
    </source>
</evidence>
<dbReference type="GO" id="GO:0006506">
    <property type="term" value="P:GPI anchor biosynthetic process"/>
    <property type="evidence" value="ECO:0007669"/>
    <property type="project" value="InterPro"/>
</dbReference>
<comment type="pathway">
    <text evidence="4">Protein modification; protein ubiquitination.</text>
</comment>
<dbReference type="GO" id="GO:0016020">
    <property type="term" value="C:membrane"/>
    <property type="evidence" value="ECO:0007669"/>
    <property type="project" value="UniProtKB-SubCell"/>
</dbReference>
<dbReference type="Pfam" id="PF13639">
    <property type="entry name" value="zf-RING_2"/>
    <property type="match status" value="1"/>
</dbReference>
<dbReference type="InterPro" id="IPR001841">
    <property type="entry name" value="Znf_RING"/>
</dbReference>
<evidence type="ECO:0000313" key="19">
    <source>
        <dbReference type="Proteomes" id="UP001189624"/>
    </source>
</evidence>
<dbReference type="Gene3D" id="3.30.40.10">
    <property type="entry name" value="Zinc/RING finger domain, C3HC4 (zinc finger)"/>
    <property type="match status" value="1"/>
</dbReference>
<keyword evidence="19" id="KW-1185">Reference proteome</keyword>
<evidence type="ECO:0000313" key="18">
    <source>
        <dbReference type="EMBL" id="CAJ1940389.1"/>
    </source>
</evidence>
<dbReference type="PROSITE" id="PS50089">
    <property type="entry name" value="ZF_RING_2"/>
    <property type="match status" value="1"/>
</dbReference>
<keyword evidence="11" id="KW-0862">Zinc</keyword>
<dbReference type="PANTHER" id="PTHR20661:SF0">
    <property type="entry name" value="PHOSPHATIDYLINOSITOL-GLYCAN BIOSYNTHESIS CLASS W PROTEIN"/>
    <property type="match status" value="1"/>
</dbReference>
<feature type="transmembrane region" description="Helical" evidence="16">
    <location>
        <begin position="300"/>
        <end position="319"/>
    </location>
</feature>
<evidence type="ECO:0000256" key="13">
    <source>
        <dbReference type="ARBA" id="ARBA00023136"/>
    </source>
</evidence>
<evidence type="ECO:0000256" key="3">
    <source>
        <dbReference type="ARBA" id="ARBA00004167"/>
    </source>
</evidence>
<organism evidence="18 19">
    <name type="scientific">Sphenostylis stenocarpa</name>
    <dbReference type="NCBI Taxonomy" id="92480"/>
    <lineage>
        <taxon>Eukaryota</taxon>
        <taxon>Viridiplantae</taxon>
        <taxon>Streptophyta</taxon>
        <taxon>Embryophyta</taxon>
        <taxon>Tracheophyta</taxon>
        <taxon>Spermatophyta</taxon>
        <taxon>Magnoliopsida</taxon>
        <taxon>eudicotyledons</taxon>
        <taxon>Gunneridae</taxon>
        <taxon>Pentapetalae</taxon>
        <taxon>rosids</taxon>
        <taxon>fabids</taxon>
        <taxon>Fabales</taxon>
        <taxon>Fabaceae</taxon>
        <taxon>Papilionoideae</taxon>
        <taxon>50 kb inversion clade</taxon>
        <taxon>NPAAA clade</taxon>
        <taxon>indigoferoid/millettioid clade</taxon>
        <taxon>Phaseoleae</taxon>
        <taxon>Sphenostylis</taxon>
    </lineage>
</organism>
<dbReference type="Proteomes" id="UP001189624">
    <property type="component" value="Chromosome 3"/>
</dbReference>
<feature type="transmembrane region" description="Helical" evidence="16">
    <location>
        <begin position="59"/>
        <end position="81"/>
    </location>
</feature>
<evidence type="ECO:0000256" key="14">
    <source>
        <dbReference type="ARBA" id="ARBA00024209"/>
    </source>
</evidence>
<feature type="transmembrane region" description="Helical" evidence="16">
    <location>
        <begin position="325"/>
        <end position="343"/>
    </location>
</feature>
<evidence type="ECO:0000256" key="4">
    <source>
        <dbReference type="ARBA" id="ARBA00004906"/>
    </source>
</evidence>
<keyword evidence="8" id="KW-0479">Metal-binding</keyword>
<dbReference type="SUPFAM" id="SSF57850">
    <property type="entry name" value="RING/U-box"/>
    <property type="match status" value="1"/>
</dbReference>
<feature type="transmembrane region" description="Helical" evidence="16">
    <location>
        <begin position="490"/>
        <end position="511"/>
    </location>
</feature>
<sequence length="689" mass="77135">MLSNSYLIHANNQERTVRNKPLSGQLNQRKFPFPLVLWAMSLAEYDPAPVAPPYNTPPALIAFALGVLVVCFVTFSIVYLCKYCFTSMIQTWAFQRTASGSIIRLTPHRSPPRGIDPALLQLFPTFPYSSVKDLRKDQRYSLECAICLVEFEDDSMLRFLTLCCHVFHQDCIDLWLRSHKTCPVCRRDLESCPDETLKPVDVVVSSTSVLSFVSLPQVDNWISSMDPTLPNPSFNPNKYLKEQFVSNLSGSSMPEIVALTVIIPVLILIRHSISSVSITGASLKKKNDDAPSSKKNFKSYLATLSLDFLVIVVPMLLFFTVLANWTYVFACLFAILTLLYIATKRSGGSSSFEGEPTSLRAYVTSYRVLVMIITFLCILAVDFKIFPRRYAKTETYGTSLMDLGVGAFVLANSLVSRQARNMGSVSWKTAIASTSPLIILGFLRLATTTGVDYQVHVGEYGVHWNFFFTLAAVSILTSFINIAPQYCGIIGSLVLVGYQFCLVQGLNLYLLSNERGMDILSQNKEGIFSIFGYWGMYLLGVHLGNSLIFGSHSSGFRSSRWVRMRVWVLSILFWLLTVLLDRHVERVSRRTCNLPYVTMVLADNLQLLSILMLADLVPGRKTSILEEAFNRNLLATFLLANILTGLVNLSVDTLSASSITALVILFVYAYILSIVIGIVDYFGIRLKFW</sequence>
<keyword evidence="9 15" id="KW-0863">Zinc-finger</keyword>
<feature type="transmembrane region" description="Helical" evidence="16">
    <location>
        <begin position="466"/>
        <end position="483"/>
    </location>
</feature>
<dbReference type="EMBL" id="OY731400">
    <property type="protein sequence ID" value="CAJ1940389.1"/>
    <property type="molecule type" value="Genomic_DNA"/>
</dbReference>
<protein>
    <recommendedName>
        <fullName evidence="5">RING-type E3 ubiquitin transferase</fullName>
        <ecNumber evidence="5">2.3.2.27</ecNumber>
    </recommendedName>
</protein>
<dbReference type="GO" id="GO:0008270">
    <property type="term" value="F:zinc ion binding"/>
    <property type="evidence" value="ECO:0007669"/>
    <property type="project" value="UniProtKB-KW"/>
</dbReference>
<dbReference type="GO" id="GO:0061630">
    <property type="term" value="F:ubiquitin protein ligase activity"/>
    <property type="evidence" value="ECO:0007669"/>
    <property type="project" value="UniProtKB-EC"/>
</dbReference>
<keyword evidence="13 16" id="KW-0472">Membrane</keyword>
<evidence type="ECO:0000256" key="6">
    <source>
        <dbReference type="ARBA" id="ARBA00022679"/>
    </source>
</evidence>
<proteinExistence type="inferred from homology"/>
<keyword evidence="12 16" id="KW-1133">Transmembrane helix</keyword>
<evidence type="ECO:0000256" key="5">
    <source>
        <dbReference type="ARBA" id="ARBA00012483"/>
    </source>
</evidence>
<evidence type="ECO:0000256" key="12">
    <source>
        <dbReference type="ARBA" id="ARBA00022989"/>
    </source>
</evidence>
<dbReference type="InterPro" id="IPR013083">
    <property type="entry name" value="Znf_RING/FYVE/PHD"/>
</dbReference>
<feature type="transmembrane region" description="Helical" evidence="16">
    <location>
        <begin position="629"/>
        <end position="647"/>
    </location>
</feature>
<evidence type="ECO:0000256" key="10">
    <source>
        <dbReference type="ARBA" id="ARBA00022786"/>
    </source>
</evidence>
<dbReference type="GO" id="GO:0005783">
    <property type="term" value="C:endoplasmic reticulum"/>
    <property type="evidence" value="ECO:0007669"/>
    <property type="project" value="TreeGrafter"/>
</dbReference>
<comment type="similarity">
    <text evidence="14">Belongs to the RING-type zinc finger family. ATL subfamily.</text>
</comment>
<keyword evidence="10" id="KW-0833">Ubl conjugation pathway</keyword>
<dbReference type="InterPro" id="IPR009447">
    <property type="entry name" value="PIGW/GWT1"/>
</dbReference>
<dbReference type="FunFam" id="3.30.40.10:FF:000187">
    <property type="entry name" value="E3 ubiquitin-protein ligase ATL6"/>
    <property type="match status" value="1"/>
</dbReference>
<name>A0AA86S5Q9_9FABA</name>
<dbReference type="GO" id="GO:0072659">
    <property type="term" value="P:protein localization to plasma membrane"/>
    <property type="evidence" value="ECO:0007669"/>
    <property type="project" value="TreeGrafter"/>
</dbReference>
<evidence type="ECO:0000256" key="16">
    <source>
        <dbReference type="SAM" id="Phobius"/>
    </source>
</evidence>
<feature type="transmembrane region" description="Helical" evidence="16">
    <location>
        <begin position="427"/>
        <end position="446"/>
    </location>
</feature>
<dbReference type="Gramene" id="rna-AYBTSS11_LOCUS9673">
    <property type="protein sequence ID" value="CAJ1940389.1"/>
    <property type="gene ID" value="gene-AYBTSS11_LOCUS9673"/>
</dbReference>
<dbReference type="AlphaFoldDB" id="A0AA86S5Q9"/>
<evidence type="ECO:0000256" key="15">
    <source>
        <dbReference type="PROSITE-ProRule" id="PRU00175"/>
    </source>
</evidence>
<evidence type="ECO:0000256" key="7">
    <source>
        <dbReference type="ARBA" id="ARBA00022692"/>
    </source>
</evidence>
<dbReference type="SMART" id="SM00184">
    <property type="entry name" value="RING"/>
    <property type="match status" value="1"/>
</dbReference>
<dbReference type="CDD" id="cd16461">
    <property type="entry name" value="RING-H2_EL5-like"/>
    <property type="match status" value="1"/>
</dbReference>
<dbReference type="Pfam" id="PF06423">
    <property type="entry name" value="GWT1"/>
    <property type="match status" value="1"/>
</dbReference>
<feature type="transmembrane region" description="Helical" evidence="16">
    <location>
        <begin position="364"/>
        <end position="383"/>
    </location>
</feature>
<feature type="transmembrane region" description="Helical" evidence="16">
    <location>
        <begin position="395"/>
        <end position="415"/>
    </location>
</feature>
<feature type="transmembrane region" description="Helical" evidence="16">
    <location>
        <begin position="531"/>
        <end position="550"/>
    </location>
</feature>
<evidence type="ECO:0000256" key="1">
    <source>
        <dbReference type="ARBA" id="ARBA00000900"/>
    </source>
</evidence>